<dbReference type="EMBL" id="CP021081">
    <property type="protein sequence ID" value="ASN80562.1"/>
    <property type="molecule type" value="Genomic_DNA"/>
</dbReference>
<evidence type="ECO:0000313" key="2">
    <source>
        <dbReference type="Proteomes" id="UP000259030"/>
    </source>
</evidence>
<name>A0A221SV96_9DEIO</name>
<gene>
    <name evidence="1" type="ORF">DFI_05710</name>
</gene>
<dbReference type="RefSeq" id="WP_022799644.1">
    <property type="nucleotide sequence ID" value="NZ_ATTJ01000001.1"/>
</dbReference>
<keyword evidence="2" id="KW-1185">Reference proteome</keyword>
<protein>
    <submittedName>
        <fullName evidence="1">Uncharacterized protein</fullName>
    </submittedName>
</protein>
<dbReference type="Proteomes" id="UP000259030">
    <property type="component" value="Chromosome"/>
</dbReference>
<dbReference type="AlphaFoldDB" id="A0A221SV96"/>
<accession>A0A221SV96</accession>
<proteinExistence type="predicted"/>
<organism evidence="1 2">
    <name type="scientific">Deinococcus ficus</name>
    <dbReference type="NCBI Taxonomy" id="317577"/>
    <lineage>
        <taxon>Bacteria</taxon>
        <taxon>Thermotogati</taxon>
        <taxon>Deinococcota</taxon>
        <taxon>Deinococci</taxon>
        <taxon>Deinococcales</taxon>
        <taxon>Deinococcaceae</taxon>
        <taxon>Deinococcus</taxon>
    </lineage>
</organism>
<dbReference type="OrthoDB" id="9950871at2"/>
<sequence>MYSTNLDLITQARLRETQNVALSQKKVKHHFPKWIRRAAGKTVSGAEQAAHLALHKLHLA</sequence>
<reference evidence="1 2" key="1">
    <citation type="submission" date="2017-05" db="EMBL/GenBank/DDBJ databases">
        <title>The complete genome sequence of Deinococcus ficus isolated from the rhizosphere of the Ficus religiosa L. in Taiwan.</title>
        <authorList>
            <person name="Wu K.-M."/>
            <person name="Liao T.-L."/>
            <person name="Liu Y.-M."/>
            <person name="Young C.-C."/>
            <person name="Tsai S.-F."/>
        </authorList>
    </citation>
    <scope>NUCLEOTIDE SEQUENCE [LARGE SCALE GENOMIC DNA]</scope>
    <source>
        <strain evidence="1 2">CC-FR2-10</strain>
    </source>
</reference>
<evidence type="ECO:0000313" key="1">
    <source>
        <dbReference type="EMBL" id="ASN80562.1"/>
    </source>
</evidence>
<dbReference type="KEGG" id="dfc:DFI_05710"/>